<dbReference type="Pfam" id="PF26078">
    <property type="entry name" value="Baseplate_J_M"/>
    <property type="match status" value="1"/>
</dbReference>
<dbReference type="InterPro" id="IPR011749">
    <property type="entry name" value="CHP02243"/>
</dbReference>
<dbReference type="RefSeq" id="WP_203799114.1">
    <property type="nucleotide sequence ID" value="NZ_BOMY01000006.1"/>
</dbReference>
<reference evidence="2" key="1">
    <citation type="submission" date="2021-01" db="EMBL/GenBank/DDBJ databases">
        <title>Whole genome shotgun sequence of Actinoplanes tereljensis NBRC 105297.</title>
        <authorList>
            <person name="Komaki H."/>
            <person name="Tamura T."/>
        </authorList>
    </citation>
    <scope>NUCLEOTIDE SEQUENCE</scope>
    <source>
        <strain evidence="2">NBRC 105297</strain>
    </source>
</reference>
<protein>
    <submittedName>
        <fullName evidence="2">Baseplate assembly protein</fullName>
    </submittedName>
</protein>
<proteinExistence type="predicted"/>
<evidence type="ECO:0000313" key="3">
    <source>
        <dbReference type="Proteomes" id="UP000623608"/>
    </source>
</evidence>
<keyword evidence="3" id="KW-1185">Reference proteome</keyword>
<dbReference type="EMBL" id="BOMY01000006">
    <property type="protein sequence ID" value="GIF18185.1"/>
    <property type="molecule type" value="Genomic_DNA"/>
</dbReference>
<evidence type="ECO:0000259" key="1">
    <source>
        <dbReference type="Pfam" id="PF26078"/>
    </source>
</evidence>
<feature type="domain" description="Baseplate J-like central" evidence="1">
    <location>
        <begin position="495"/>
        <end position="565"/>
    </location>
</feature>
<dbReference type="AlphaFoldDB" id="A0A919TRA1"/>
<name>A0A919TRA1_9ACTN</name>
<sequence>MPLIRPILDDRSYEDLRRELIDRIRVYAPEWTDHNESDPGIALLELFAYLGESVLFRLNQIPDATKTAFLNLLGAEPRPAVPAATLVAAGTTDPAGVQLLARTGLRAGSIEFETTNEVYVWPIGAAGAGKVVRVTGAAATPEERQRLLEALRRAKLPATTADVQGSIAYETTVLPDKPDGSGPLDVEATADHALWVALTRIRQTDLRLLGGQSVFLGVAVDDSLDELAGSALHPGRAFAADPPAMRWQRWDGPGQWTDVPVLHDTTRGLTGTGVVQLQLPPDFPAVTTDRGAEDDPPTVPADLGPTIVAWLRATRPLPPGNEPLPPMPRVRWVGANAADAEQTRTVTAAELLGSGTGDAGQSYSLTKQGVVPGTVRLEVEEVGGWQTWQEVDDLSRSGPEDRHYRVESAPGLVHFGGPGTRRPQIGDRIRVLTYRYGGGAAGNVAAEAITAVVDGHGAKVRNPLPARGGGDAQNLAEALDETPATVHRRDRAVTADDFRALTLEVPGVSRAEPLPTAPGAITVVVFPAADARHPDAPLPDAGLVRRVALHLDERRLITTRIEVVAPAYRELTLAVRVVTRPGYQIDAVRRWVDLILRQYLAPLPPYGPDGRGWPLGRTVRAAELMAVAGQVDGVEYIDTLALRPTGQTAAQPTVDLGPFEVPAIGTLDVTAGTSGAADPAPPPLPPATRHIVAYPPADCG</sequence>
<accession>A0A919TRA1</accession>
<dbReference type="InterPro" id="IPR058531">
    <property type="entry name" value="Baseplate_J_M"/>
</dbReference>
<comment type="caution">
    <text evidence="2">The sequence shown here is derived from an EMBL/GenBank/DDBJ whole genome shotgun (WGS) entry which is preliminary data.</text>
</comment>
<gene>
    <name evidence="2" type="ORF">Ate02nite_09150</name>
</gene>
<evidence type="ECO:0000313" key="2">
    <source>
        <dbReference type="EMBL" id="GIF18185.1"/>
    </source>
</evidence>
<organism evidence="2 3">
    <name type="scientific">Paractinoplanes tereljensis</name>
    <dbReference type="NCBI Taxonomy" id="571912"/>
    <lineage>
        <taxon>Bacteria</taxon>
        <taxon>Bacillati</taxon>
        <taxon>Actinomycetota</taxon>
        <taxon>Actinomycetes</taxon>
        <taxon>Micromonosporales</taxon>
        <taxon>Micromonosporaceae</taxon>
        <taxon>Paractinoplanes</taxon>
    </lineage>
</organism>
<dbReference type="Proteomes" id="UP000623608">
    <property type="component" value="Unassembled WGS sequence"/>
</dbReference>
<dbReference type="NCBIfam" id="TIGR02243">
    <property type="entry name" value="putative baseplate assembly protein"/>
    <property type="match status" value="1"/>
</dbReference>